<dbReference type="GO" id="GO:0061630">
    <property type="term" value="F:ubiquitin protein ligase activity"/>
    <property type="evidence" value="ECO:0000318"/>
    <property type="project" value="GO_Central"/>
</dbReference>
<evidence type="ECO:0000259" key="12">
    <source>
        <dbReference type="PROSITE" id="PS50089"/>
    </source>
</evidence>
<dbReference type="InterPro" id="IPR004170">
    <property type="entry name" value="WWE_dom"/>
</dbReference>
<evidence type="ECO:0000259" key="13">
    <source>
        <dbReference type="PROSITE" id="PS50918"/>
    </source>
</evidence>
<evidence type="ECO:0000256" key="10">
    <source>
        <dbReference type="PROSITE-ProRule" id="PRU00175"/>
    </source>
</evidence>
<dbReference type="AlphaFoldDB" id="H9G4L4"/>
<reference evidence="14" key="3">
    <citation type="submission" date="2025-09" db="UniProtKB">
        <authorList>
            <consortium name="Ensembl"/>
        </authorList>
    </citation>
    <scope>IDENTIFICATION</scope>
</reference>
<dbReference type="GO" id="GO:0008270">
    <property type="term" value="F:zinc ion binding"/>
    <property type="evidence" value="ECO:0007669"/>
    <property type="project" value="UniProtKB-KW"/>
</dbReference>
<evidence type="ECO:0000256" key="7">
    <source>
        <dbReference type="ARBA" id="ARBA00022771"/>
    </source>
</evidence>
<dbReference type="InterPro" id="IPR013083">
    <property type="entry name" value="Znf_RING/FYVE/PHD"/>
</dbReference>
<gene>
    <name evidence="14" type="primary">dtx2</name>
</gene>
<dbReference type="EC" id="2.3.2.27" evidence="11"/>
<dbReference type="FunFam" id="3.30.40.10:FF:000097">
    <property type="entry name" value="E3 ubiquitin-protein ligase DTX4"/>
    <property type="match status" value="1"/>
</dbReference>
<dbReference type="SUPFAM" id="SSF117839">
    <property type="entry name" value="WWE domain"/>
    <property type="match status" value="1"/>
</dbReference>
<dbReference type="Pfam" id="PF02825">
    <property type="entry name" value="WWE"/>
    <property type="match status" value="1"/>
</dbReference>
<dbReference type="InterPro" id="IPR018957">
    <property type="entry name" value="Znf_C3HC4_RING-type"/>
</dbReference>
<dbReference type="SUPFAM" id="SSF57850">
    <property type="entry name" value="RING/U-box"/>
    <property type="match status" value="1"/>
</dbReference>
<accession>H9G4L4</accession>
<comment type="similarity">
    <text evidence="3 11">Belongs to the Deltex family.</text>
</comment>
<comment type="pathway">
    <text evidence="2 11">Protein modification; protein ubiquitination.</text>
</comment>
<dbReference type="FunCoup" id="H9G4L4">
    <property type="interactions" value="13"/>
</dbReference>
<dbReference type="Pfam" id="PF18102">
    <property type="entry name" value="DTC"/>
    <property type="match status" value="1"/>
</dbReference>
<dbReference type="InterPro" id="IPR039399">
    <property type="entry name" value="Deltex_C_sf"/>
</dbReference>
<dbReference type="PANTHER" id="PTHR12622">
    <property type="entry name" value="DELTEX-RELATED"/>
    <property type="match status" value="1"/>
</dbReference>
<keyword evidence="7 10" id="KW-0863">Zinc-finger</keyword>
<keyword evidence="4 11" id="KW-0808">Transferase</keyword>
<feature type="domain" description="WWE" evidence="13">
    <location>
        <begin position="7"/>
        <end position="83"/>
    </location>
</feature>
<dbReference type="SMART" id="SM00678">
    <property type="entry name" value="WWE"/>
    <property type="match status" value="1"/>
</dbReference>
<dbReference type="InterPro" id="IPR001841">
    <property type="entry name" value="Znf_RING"/>
</dbReference>
<comment type="subcellular location">
    <subcellularLocation>
        <location evidence="11">Cytoplasm</location>
    </subcellularLocation>
</comment>
<dbReference type="SMART" id="SM00184">
    <property type="entry name" value="RING"/>
    <property type="match status" value="1"/>
</dbReference>
<proteinExistence type="inferred from homology"/>
<evidence type="ECO:0000256" key="6">
    <source>
        <dbReference type="ARBA" id="ARBA00022737"/>
    </source>
</evidence>
<dbReference type="eggNOG" id="ENOG502QQ9M">
    <property type="taxonomic scope" value="Eukaryota"/>
</dbReference>
<protein>
    <recommendedName>
        <fullName evidence="11">E3 ubiquitin-protein ligase</fullName>
        <ecNumber evidence="11">2.3.2.27</ecNumber>
    </recommendedName>
</protein>
<dbReference type="Pfam" id="PF00097">
    <property type="entry name" value="zf-C3HC4"/>
    <property type="match status" value="1"/>
</dbReference>
<dbReference type="InterPro" id="IPR037197">
    <property type="entry name" value="WWE_dom_sf"/>
</dbReference>
<keyword evidence="8 11" id="KW-0862">Zinc</keyword>
<dbReference type="FunFam" id="3.30.390.130:FF:000001">
    <property type="entry name" value="Probable E3 ubiquitin-protein ligase DTX3"/>
    <property type="match status" value="1"/>
</dbReference>
<dbReference type="GeneTree" id="ENSGT00940000157641"/>
<dbReference type="PROSITE" id="PS50089">
    <property type="entry name" value="ZF_RING_2"/>
    <property type="match status" value="1"/>
</dbReference>
<dbReference type="CDD" id="cd09633">
    <property type="entry name" value="Deltex_C"/>
    <property type="match status" value="1"/>
</dbReference>
<dbReference type="UniPathway" id="UPA00143"/>
<dbReference type="Gene3D" id="3.30.40.10">
    <property type="entry name" value="Zinc/RING finger domain, C3HC4 (zinc finger)"/>
    <property type="match status" value="1"/>
</dbReference>
<evidence type="ECO:0000256" key="4">
    <source>
        <dbReference type="ARBA" id="ARBA00022679"/>
    </source>
</evidence>
<dbReference type="InterPro" id="IPR039398">
    <property type="entry name" value="Deltex_fam"/>
</dbReference>
<evidence type="ECO:0000256" key="5">
    <source>
        <dbReference type="ARBA" id="ARBA00022723"/>
    </source>
</evidence>
<dbReference type="PROSITE" id="PS50918">
    <property type="entry name" value="WWE"/>
    <property type="match status" value="1"/>
</dbReference>
<evidence type="ECO:0000256" key="1">
    <source>
        <dbReference type="ARBA" id="ARBA00000900"/>
    </source>
</evidence>
<evidence type="ECO:0000256" key="11">
    <source>
        <dbReference type="RuleBase" id="RU367105"/>
    </source>
</evidence>
<dbReference type="GO" id="GO:0005654">
    <property type="term" value="C:nucleoplasm"/>
    <property type="evidence" value="ECO:0000318"/>
    <property type="project" value="GO_Central"/>
</dbReference>
<dbReference type="GO" id="GO:0005737">
    <property type="term" value="C:cytoplasm"/>
    <property type="evidence" value="ECO:0007669"/>
    <property type="project" value="UniProtKB-SubCell"/>
</dbReference>
<keyword evidence="5 11" id="KW-0479">Metal-binding</keyword>
<dbReference type="HOGENOM" id="CLU_030422_4_0_1"/>
<evidence type="ECO:0000313" key="15">
    <source>
        <dbReference type="Proteomes" id="UP000001646"/>
    </source>
</evidence>
<dbReference type="Gene3D" id="3.30.720.50">
    <property type="match status" value="1"/>
</dbReference>
<evidence type="ECO:0000256" key="8">
    <source>
        <dbReference type="ARBA" id="ARBA00022833"/>
    </source>
</evidence>
<dbReference type="GO" id="GO:0016567">
    <property type="term" value="P:protein ubiquitination"/>
    <property type="evidence" value="ECO:0000318"/>
    <property type="project" value="GO_Central"/>
</dbReference>
<evidence type="ECO:0000313" key="14">
    <source>
        <dbReference type="Ensembl" id="ENSACAP00000000982.3"/>
    </source>
</evidence>
<dbReference type="Gene3D" id="3.30.390.130">
    <property type="match status" value="1"/>
</dbReference>
<dbReference type="Proteomes" id="UP000001646">
    <property type="component" value="Unplaced"/>
</dbReference>
<dbReference type="Bgee" id="ENSACAG00000000996">
    <property type="expression patterns" value="Expressed in kidney and 12 other cell types or tissues"/>
</dbReference>
<evidence type="ECO:0000256" key="2">
    <source>
        <dbReference type="ARBA" id="ARBA00004906"/>
    </source>
</evidence>
<dbReference type="STRING" id="28377.ENSACAP00000000982"/>
<keyword evidence="11" id="KW-0963">Cytoplasm</keyword>
<reference evidence="14" key="1">
    <citation type="submission" date="2009-12" db="EMBL/GenBank/DDBJ databases">
        <title>The Genome Sequence of Anolis carolinensis (Green Anole Lizard).</title>
        <authorList>
            <consortium name="The Genome Sequencing Platform"/>
            <person name="Di Palma F."/>
            <person name="Alfoldi J."/>
            <person name="Heiman D."/>
            <person name="Young S."/>
            <person name="Grabherr M."/>
            <person name="Johnson J."/>
            <person name="Lander E.S."/>
            <person name="Lindblad-Toh K."/>
        </authorList>
    </citation>
    <scope>NUCLEOTIDE SEQUENCE [LARGE SCALE GENOMIC DNA]</scope>
    <source>
        <strain evidence="14">JBL SC #1</strain>
    </source>
</reference>
<dbReference type="CDD" id="cd16672">
    <property type="entry name" value="RING-H2_DTX2"/>
    <property type="match status" value="1"/>
</dbReference>
<dbReference type="Ensembl" id="ENSACAT00000001010.4">
    <property type="protein sequence ID" value="ENSACAP00000000982.3"/>
    <property type="gene ID" value="ENSACAG00000000996.4"/>
</dbReference>
<name>H9G4L4_ANOCA</name>
<evidence type="ECO:0000256" key="3">
    <source>
        <dbReference type="ARBA" id="ARBA00009413"/>
    </source>
</evidence>
<dbReference type="InterPro" id="IPR039396">
    <property type="entry name" value="Deltex_C"/>
</dbReference>
<keyword evidence="9" id="KW-0914">Notch signaling pathway</keyword>
<keyword evidence="6" id="KW-0677">Repeat</keyword>
<dbReference type="InParanoid" id="H9G4L4"/>
<comment type="catalytic activity">
    <reaction evidence="1 11">
        <text>S-ubiquitinyl-[E2 ubiquitin-conjugating enzyme]-L-cysteine + [acceptor protein]-L-lysine = [E2 ubiquitin-conjugating enzyme]-L-cysteine + N(6)-ubiquitinyl-[acceptor protein]-L-lysine.</text>
        <dbReference type="EC" id="2.3.2.27"/>
    </reaction>
</comment>
<evidence type="ECO:0000256" key="9">
    <source>
        <dbReference type="ARBA" id="ARBA00022976"/>
    </source>
</evidence>
<feature type="domain" description="RING-type" evidence="12">
    <location>
        <begin position="293"/>
        <end position="354"/>
    </location>
</feature>
<dbReference type="GO" id="GO:0007219">
    <property type="term" value="P:Notch signaling pathway"/>
    <property type="evidence" value="ECO:0000318"/>
    <property type="project" value="GO_Central"/>
</dbReference>
<sequence length="502" mass="53947">MRLVRRHVFPLDSAAGQGVVWEWQNDEGGWFPYEMNVCVHLEQASPSRAPRWTLVLLDTTMGIDFASLTQTNKVTGYQRRIRRRLDSPYPMATTAGLPPVPLAPPPHAGPPCSCQQCLPNSGPGPIATRYRHSMLNLPGPSAGSGPRPFAGMQGVAGRTAGLGHSPVGFVPYSKPILCGARSMPKLSVHSLGAAPQPPAVGGPNPLHGAPKAVSIPKLPVSMSRPSKVSQALSGMMAFLMSIPGLPVQLVQAQRGSRKRPAVVKGGKAVALSPEDVVKKYVQELKPPPADEDCIICMEKLSAPSGYSDSCESQCLQPESVGRLDRCGHTFHLLCVLAMYTSGNKDGSLQCPSCKTIYGEKTGTQPSGKMAVSILPESLPGHEDCGSLEIMYLIHKGIQGPEHPNPGLPFTARGFPRYCYLPDNEKGRKVLALLKLAWRRRLIFTVGTSSTTGESNTVVWNEIHHKTEMNSNLSGHGYPDPNYLDNVLAELAAQGVTEDGLRP</sequence>
<dbReference type="InterPro" id="IPR018123">
    <property type="entry name" value="WWE-dom_subgr"/>
</dbReference>
<organism evidence="14 15">
    <name type="scientific">Anolis carolinensis</name>
    <name type="common">Green anole</name>
    <name type="synonym">American chameleon</name>
    <dbReference type="NCBI Taxonomy" id="28377"/>
    <lineage>
        <taxon>Eukaryota</taxon>
        <taxon>Metazoa</taxon>
        <taxon>Chordata</taxon>
        <taxon>Craniata</taxon>
        <taxon>Vertebrata</taxon>
        <taxon>Euteleostomi</taxon>
        <taxon>Lepidosauria</taxon>
        <taxon>Squamata</taxon>
        <taxon>Bifurcata</taxon>
        <taxon>Unidentata</taxon>
        <taxon>Episquamata</taxon>
        <taxon>Toxicofera</taxon>
        <taxon>Iguania</taxon>
        <taxon>Dactyloidae</taxon>
        <taxon>Anolis</taxon>
    </lineage>
</organism>
<reference evidence="14" key="2">
    <citation type="submission" date="2025-08" db="UniProtKB">
        <authorList>
            <consortium name="Ensembl"/>
        </authorList>
    </citation>
    <scope>IDENTIFICATION</scope>
</reference>
<keyword evidence="15" id="KW-1185">Reference proteome</keyword>